<evidence type="ECO:0000313" key="2">
    <source>
        <dbReference type="Proteomes" id="UP000298173"/>
    </source>
</evidence>
<evidence type="ECO:0008006" key="3">
    <source>
        <dbReference type="Google" id="ProtNLM"/>
    </source>
</evidence>
<dbReference type="OrthoDB" id="4537983at2"/>
<dbReference type="InterPro" id="IPR053714">
    <property type="entry name" value="Iso_Racemase_Enz_sf"/>
</dbReference>
<dbReference type="RefSeq" id="WP_134502207.1">
    <property type="nucleotide sequence ID" value="NZ_SOEY01000009.1"/>
</dbReference>
<dbReference type="AlphaFoldDB" id="A0A4R8UZ29"/>
<accession>A0A4R8UZ29</accession>
<proteinExistence type="predicted"/>
<dbReference type="InterPro" id="IPR026286">
    <property type="entry name" value="MaiA/AMDase"/>
</dbReference>
<protein>
    <recommendedName>
        <fullName evidence="3">Maleate cis-trans isomerase</fullName>
    </recommendedName>
</protein>
<dbReference type="Pfam" id="PF17645">
    <property type="entry name" value="Amdase"/>
    <property type="match status" value="1"/>
</dbReference>
<dbReference type="Proteomes" id="UP000298173">
    <property type="component" value="Unassembled WGS sequence"/>
</dbReference>
<organism evidence="1 2">
    <name type="scientific">Cryobacterium glaciale</name>
    <dbReference type="NCBI Taxonomy" id="1259145"/>
    <lineage>
        <taxon>Bacteria</taxon>
        <taxon>Bacillati</taxon>
        <taxon>Actinomycetota</taxon>
        <taxon>Actinomycetes</taxon>
        <taxon>Micrococcales</taxon>
        <taxon>Microbacteriaceae</taxon>
        <taxon>Cryobacterium</taxon>
    </lineage>
</organism>
<comment type="caution">
    <text evidence="1">The sequence shown here is derived from an EMBL/GenBank/DDBJ whole genome shotgun (WGS) entry which is preliminary data.</text>
</comment>
<dbReference type="PANTHER" id="PTHR40267">
    <property type="entry name" value="BLR3294 PROTEIN"/>
    <property type="match status" value="1"/>
</dbReference>
<evidence type="ECO:0000313" key="1">
    <source>
        <dbReference type="EMBL" id="TFB75012.1"/>
    </source>
</evidence>
<sequence length="256" mass="27770">MAASYRSLGSIGYILPPRCNETVVEEALAIRPLGLAWCFASLGMPDFGERHFTDSLDLVEEAAAQLIEREVDVIVYSGIPLTASQSPGFHAELEDRLARRFGTAVPLATDSSLVLRAIAALGMNKVTLVTPYNRGTVERVTEMLNAAGLDVVDAVGCELSLAQLLTELDDDSAYDSAIESFERASDTDGFFLSCPQWPTARNIVRIENATGRPVVTQLQAILWWALGIIGRADTPPQFPLGQLFELDSRTKGKVIA</sequence>
<gene>
    <name evidence="1" type="ORF">E3O06_06665</name>
</gene>
<reference evidence="1 2" key="1">
    <citation type="submission" date="2019-03" db="EMBL/GenBank/DDBJ databases">
        <title>Genomics of glacier-inhabiting Cryobacterium strains.</title>
        <authorList>
            <person name="Liu Q."/>
            <person name="Xin Y.-H."/>
        </authorList>
    </citation>
    <scope>NUCLEOTIDE SEQUENCE [LARGE SCALE GENOMIC DNA]</scope>
    <source>
        <strain evidence="1 2">HLT2-23</strain>
    </source>
</reference>
<name>A0A4R8UZ29_9MICO</name>
<keyword evidence="2" id="KW-1185">Reference proteome</keyword>
<dbReference type="PANTHER" id="PTHR40267:SF1">
    <property type="entry name" value="BLR3294 PROTEIN"/>
    <property type="match status" value="1"/>
</dbReference>
<dbReference type="Gene3D" id="3.40.50.12500">
    <property type="match status" value="1"/>
</dbReference>
<dbReference type="EMBL" id="SOEY01000009">
    <property type="protein sequence ID" value="TFB75012.1"/>
    <property type="molecule type" value="Genomic_DNA"/>
</dbReference>